<keyword evidence="10" id="KW-0472">Membrane</keyword>
<dbReference type="PANTHER" id="PTHR24421:SF10">
    <property type="entry name" value="NITRATE_NITRITE SENSOR PROTEIN NARQ"/>
    <property type="match status" value="1"/>
</dbReference>
<dbReference type="EC" id="2.7.13.3" evidence="2"/>
<evidence type="ECO:0000256" key="6">
    <source>
        <dbReference type="ARBA" id="ARBA00022777"/>
    </source>
</evidence>
<dbReference type="SMART" id="SM00387">
    <property type="entry name" value="HATPase_c"/>
    <property type="match status" value="1"/>
</dbReference>
<feature type="domain" description="Histidine kinase/HSP90-like ATPase" evidence="11">
    <location>
        <begin position="300"/>
        <end position="407"/>
    </location>
</feature>
<organism evidence="13 14">
    <name type="scientific">Streptomyces subrutilus</name>
    <dbReference type="NCBI Taxonomy" id="36818"/>
    <lineage>
        <taxon>Bacteria</taxon>
        <taxon>Bacillati</taxon>
        <taxon>Actinomycetota</taxon>
        <taxon>Actinomycetes</taxon>
        <taxon>Kitasatosporales</taxon>
        <taxon>Streptomycetaceae</taxon>
        <taxon>Streptomyces</taxon>
    </lineage>
</organism>
<reference evidence="12" key="1">
    <citation type="journal article" date="2014" name="Int. J. Syst. Evol. Microbiol.">
        <title>Complete genome sequence of Corynebacterium casei LMG S-19264T (=DSM 44701T), isolated from a smear-ripened cheese.</title>
        <authorList>
            <consortium name="US DOE Joint Genome Institute (JGI-PGF)"/>
            <person name="Walter F."/>
            <person name="Albersmeier A."/>
            <person name="Kalinowski J."/>
            <person name="Ruckert C."/>
        </authorList>
    </citation>
    <scope>NUCLEOTIDE SEQUENCE</scope>
    <source>
        <strain evidence="12">JCM 4834</strain>
    </source>
</reference>
<feature type="transmembrane region" description="Helical" evidence="10">
    <location>
        <begin position="21"/>
        <end position="39"/>
    </location>
</feature>
<dbReference type="Proteomes" id="UP000326831">
    <property type="component" value="Chromosome"/>
</dbReference>
<evidence type="ECO:0000256" key="8">
    <source>
        <dbReference type="ARBA" id="ARBA00023012"/>
    </source>
</evidence>
<evidence type="ECO:0000256" key="7">
    <source>
        <dbReference type="ARBA" id="ARBA00022840"/>
    </source>
</evidence>
<proteinExistence type="predicted"/>
<keyword evidence="14" id="KW-1185">Reference proteome</keyword>
<dbReference type="RefSeq" id="WP_150521262.1">
    <property type="nucleotide sequence ID" value="NZ_BMVX01000039.1"/>
</dbReference>
<name>A0A5P2UZP8_9ACTN</name>
<dbReference type="Pfam" id="PF07730">
    <property type="entry name" value="HisKA_3"/>
    <property type="match status" value="1"/>
</dbReference>
<dbReference type="GO" id="GO:0046983">
    <property type="term" value="F:protein dimerization activity"/>
    <property type="evidence" value="ECO:0007669"/>
    <property type="project" value="InterPro"/>
</dbReference>
<keyword evidence="8" id="KW-0902">Two-component regulatory system</keyword>
<keyword evidence="5" id="KW-0547">Nucleotide-binding</keyword>
<keyword evidence="7" id="KW-0067">ATP-binding</keyword>
<dbReference type="SUPFAM" id="SSF55874">
    <property type="entry name" value="ATPase domain of HSP90 chaperone/DNA topoisomerase II/histidine kinase"/>
    <property type="match status" value="1"/>
</dbReference>
<evidence type="ECO:0000256" key="5">
    <source>
        <dbReference type="ARBA" id="ARBA00022741"/>
    </source>
</evidence>
<dbReference type="KEGG" id="ssub:CP968_31800"/>
<evidence type="ECO:0000256" key="2">
    <source>
        <dbReference type="ARBA" id="ARBA00012438"/>
    </source>
</evidence>
<keyword evidence="6 13" id="KW-0418">Kinase</keyword>
<reference evidence="12" key="3">
    <citation type="submission" date="2020-09" db="EMBL/GenBank/DDBJ databases">
        <authorList>
            <person name="Sun Q."/>
            <person name="Ohkuma M."/>
        </authorList>
    </citation>
    <scope>NUCLEOTIDE SEQUENCE</scope>
    <source>
        <strain evidence="12">JCM 4834</strain>
    </source>
</reference>
<reference evidence="13 14" key="2">
    <citation type="submission" date="2017-09" db="EMBL/GenBank/DDBJ databases">
        <authorList>
            <person name="Lee N."/>
            <person name="Cho B.-K."/>
        </authorList>
    </citation>
    <scope>NUCLEOTIDE SEQUENCE [LARGE SCALE GENOMIC DNA]</scope>
    <source>
        <strain evidence="13 14">ATCC 27467</strain>
    </source>
</reference>
<evidence type="ECO:0000256" key="10">
    <source>
        <dbReference type="SAM" id="Phobius"/>
    </source>
</evidence>
<protein>
    <recommendedName>
        <fullName evidence="2">histidine kinase</fullName>
        <ecNumber evidence="2">2.7.13.3</ecNumber>
    </recommendedName>
</protein>
<dbReference type="AlphaFoldDB" id="A0A5P2UZP8"/>
<dbReference type="Gene3D" id="1.20.5.1930">
    <property type="match status" value="1"/>
</dbReference>
<dbReference type="InterPro" id="IPR011712">
    <property type="entry name" value="Sig_transdc_His_kin_sub3_dim/P"/>
</dbReference>
<dbReference type="InterPro" id="IPR036890">
    <property type="entry name" value="HATPase_C_sf"/>
</dbReference>
<feature type="transmembrane region" description="Helical" evidence="10">
    <location>
        <begin position="45"/>
        <end position="62"/>
    </location>
</feature>
<dbReference type="Proteomes" id="UP000634660">
    <property type="component" value="Unassembled WGS sequence"/>
</dbReference>
<evidence type="ECO:0000256" key="1">
    <source>
        <dbReference type="ARBA" id="ARBA00000085"/>
    </source>
</evidence>
<dbReference type="GO" id="GO:0005524">
    <property type="term" value="F:ATP binding"/>
    <property type="evidence" value="ECO:0007669"/>
    <property type="project" value="UniProtKB-KW"/>
</dbReference>
<sequence length="419" mass="44331">MRSRVWPADRLRSVDPRLADAALALGLTAAAAVIGRQYHPAGWPPFDATAYALTALAGLPLAARRRAPVWALVTSCLGFACYLAAGYQPSLNFWAPAMALYGVAARRPPRTTAACAALCGAVVFHSGLAAPELGLTVTVVQAVGVPAVVWTFGNGARTLAERNRQLAALTARLHREQEWRERQAVSEEQRRIARELHDVVAHHMSVISVQAGMAGYVFPSAPEQARAALVTISETSQEGLRELRRILTLLRSAADGADGRAPYAPIPGLSGLREVAERVRAAGVAVDLRTDGVARPLPPGVELCAYRVVQEALTNVIKHARHAAVTVLVVHRPHELLVTITDDGRAGPAATGAERAGDRSDPAKVAPGTGHGLIGMRERARLYGGTVDAGPRTEGGFRVRLTLPVAAGPPAGPRKRPPT</sequence>
<dbReference type="GO" id="GO:0016020">
    <property type="term" value="C:membrane"/>
    <property type="evidence" value="ECO:0007669"/>
    <property type="project" value="InterPro"/>
</dbReference>
<dbReference type="Pfam" id="PF02518">
    <property type="entry name" value="HATPase_c"/>
    <property type="match status" value="1"/>
</dbReference>
<dbReference type="Gene3D" id="3.30.565.10">
    <property type="entry name" value="Histidine kinase-like ATPase, C-terminal domain"/>
    <property type="match status" value="1"/>
</dbReference>
<evidence type="ECO:0000256" key="3">
    <source>
        <dbReference type="ARBA" id="ARBA00022553"/>
    </source>
</evidence>
<gene>
    <name evidence="13" type="ORF">CP968_31800</name>
    <name evidence="12" type="ORF">GCM10010371_64260</name>
</gene>
<keyword evidence="10" id="KW-1133">Transmembrane helix</keyword>
<dbReference type="EMBL" id="BMVX01000039">
    <property type="protein sequence ID" value="GGZ95446.1"/>
    <property type="molecule type" value="Genomic_DNA"/>
</dbReference>
<keyword evidence="10" id="KW-0812">Transmembrane</keyword>
<evidence type="ECO:0000259" key="11">
    <source>
        <dbReference type="SMART" id="SM00387"/>
    </source>
</evidence>
<dbReference type="EMBL" id="CP023701">
    <property type="protein sequence ID" value="QEU82247.1"/>
    <property type="molecule type" value="Genomic_DNA"/>
</dbReference>
<feature type="transmembrane region" description="Helical" evidence="10">
    <location>
        <begin position="69"/>
        <end position="87"/>
    </location>
</feature>
<feature type="region of interest" description="Disordered" evidence="9">
    <location>
        <begin position="344"/>
        <end position="371"/>
    </location>
</feature>
<dbReference type="OrthoDB" id="227596at2"/>
<dbReference type="PANTHER" id="PTHR24421">
    <property type="entry name" value="NITRATE/NITRITE SENSOR PROTEIN NARX-RELATED"/>
    <property type="match status" value="1"/>
</dbReference>
<evidence type="ECO:0000256" key="4">
    <source>
        <dbReference type="ARBA" id="ARBA00022679"/>
    </source>
</evidence>
<evidence type="ECO:0000313" key="12">
    <source>
        <dbReference type="EMBL" id="GGZ95446.1"/>
    </source>
</evidence>
<dbReference type="InterPro" id="IPR003594">
    <property type="entry name" value="HATPase_dom"/>
</dbReference>
<accession>A0A5P2UZP8</accession>
<evidence type="ECO:0000313" key="13">
    <source>
        <dbReference type="EMBL" id="QEU82247.1"/>
    </source>
</evidence>
<dbReference type="InterPro" id="IPR050482">
    <property type="entry name" value="Sensor_HK_TwoCompSys"/>
</dbReference>
<evidence type="ECO:0000313" key="14">
    <source>
        <dbReference type="Proteomes" id="UP000326831"/>
    </source>
</evidence>
<dbReference type="CDD" id="cd16917">
    <property type="entry name" value="HATPase_UhpB-NarQ-NarX-like"/>
    <property type="match status" value="1"/>
</dbReference>
<comment type="catalytic activity">
    <reaction evidence="1">
        <text>ATP + protein L-histidine = ADP + protein N-phospho-L-histidine.</text>
        <dbReference type="EC" id="2.7.13.3"/>
    </reaction>
</comment>
<keyword evidence="4" id="KW-0808">Transferase</keyword>
<evidence type="ECO:0000256" key="9">
    <source>
        <dbReference type="SAM" id="MobiDB-lite"/>
    </source>
</evidence>
<keyword evidence="3" id="KW-0597">Phosphoprotein</keyword>
<dbReference type="GO" id="GO:0000155">
    <property type="term" value="F:phosphorelay sensor kinase activity"/>
    <property type="evidence" value="ECO:0007669"/>
    <property type="project" value="InterPro"/>
</dbReference>